<keyword evidence="2" id="KW-1185">Reference proteome</keyword>
<organism evidence="1 2">
    <name type="scientific">Bizionia gelidisalsuginis</name>
    <dbReference type="NCBI Taxonomy" id="291188"/>
    <lineage>
        <taxon>Bacteria</taxon>
        <taxon>Pseudomonadati</taxon>
        <taxon>Bacteroidota</taxon>
        <taxon>Flavobacteriia</taxon>
        <taxon>Flavobacteriales</taxon>
        <taxon>Flavobacteriaceae</taxon>
        <taxon>Bizionia</taxon>
    </lineage>
</organism>
<comment type="caution">
    <text evidence="1">The sequence shown here is derived from an EMBL/GenBank/DDBJ whole genome shotgun (WGS) entry which is preliminary data.</text>
</comment>
<proteinExistence type="predicted"/>
<reference evidence="1 2" key="1">
    <citation type="submission" date="2019-08" db="EMBL/GenBank/DDBJ databases">
        <title>Genomes of Antarctic Bizionia species.</title>
        <authorList>
            <person name="Bowman J.P."/>
        </authorList>
    </citation>
    <scope>NUCLEOTIDE SEQUENCE [LARGE SCALE GENOMIC DNA]</scope>
    <source>
        <strain evidence="1 2">IC164</strain>
    </source>
</reference>
<dbReference type="Proteomes" id="UP000323621">
    <property type="component" value="Unassembled WGS sequence"/>
</dbReference>
<gene>
    <name evidence="1" type="ORF">ES677_05190</name>
</gene>
<name>A0ABY3MBS0_9FLAO</name>
<dbReference type="EMBL" id="VSKN01000005">
    <property type="protein sequence ID" value="TYC14776.1"/>
    <property type="molecule type" value="Genomic_DNA"/>
</dbReference>
<accession>A0ABY3MBS0</accession>
<evidence type="ECO:0000313" key="1">
    <source>
        <dbReference type="EMBL" id="TYC14776.1"/>
    </source>
</evidence>
<evidence type="ECO:0000313" key="2">
    <source>
        <dbReference type="Proteomes" id="UP000323621"/>
    </source>
</evidence>
<sequence length="42" mass="4780">MYLDTMLQLNASTNQIQNFIKLIELGNTVEYSLIHINVAKSP</sequence>
<protein>
    <submittedName>
        <fullName evidence="1">DUF3050 domain-containing protein</fullName>
    </submittedName>
</protein>